<dbReference type="Proteomes" id="UP000298390">
    <property type="component" value="Unassembled WGS sequence"/>
</dbReference>
<dbReference type="AlphaFoldDB" id="A0A4Y9Z0E7"/>
<evidence type="ECO:0000313" key="2">
    <source>
        <dbReference type="Proteomes" id="UP000298390"/>
    </source>
</evidence>
<dbReference type="EMBL" id="SEKV01000033">
    <property type="protein sequence ID" value="TFY68296.1"/>
    <property type="molecule type" value="Genomic_DNA"/>
</dbReference>
<comment type="caution">
    <text evidence="1">The sequence shown here is derived from an EMBL/GenBank/DDBJ whole genome shotgun (WGS) entry which is preliminary data.</text>
</comment>
<sequence>MPVILAVGTSLLPPECLLIPAACAARAHTSLARHSLERDDAPVFNVAIAS</sequence>
<protein>
    <submittedName>
        <fullName evidence="1">Uncharacterized protein</fullName>
    </submittedName>
</protein>
<proteinExistence type="predicted"/>
<name>A0A4Y9Z0E7_9APHY</name>
<evidence type="ECO:0000313" key="1">
    <source>
        <dbReference type="EMBL" id="TFY68296.1"/>
    </source>
</evidence>
<accession>A0A4Y9Z0E7</accession>
<gene>
    <name evidence="1" type="ORF">EVJ58_g1082</name>
</gene>
<reference evidence="1 2" key="1">
    <citation type="submission" date="2019-01" db="EMBL/GenBank/DDBJ databases">
        <title>Genome sequencing of the rare red list fungi Fomitopsis rosea.</title>
        <authorList>
            <person name="Buettner E."/>
            <person name="Kellner H."/>
        </authorList>
    </citation>
    <scope>NUCLEOTIDE SEQUENCE [LARGE SCALE GENOMIC DNA]</scope>
    <source>
        <strain evidence="1 2">DSM 105464</strain>
    </source>
</reference>
<organism evidence="1 2">
    <name type="scientific">Rhodofomes roseus</name>
    <dbReference type="NCBI Taxonomy" id="34475"/>
    <lineage>
        <taxon>Eukaryota</taxon>
        <taxon>Fungi</taxon>
        <taxon>Dikarya</taxon>
        <taxon>Basidiomycota</taxon>
        <taxon>Agaricomycotina</taxon>
        <taxon>Agaricomycetes</taxon>
        <taxon>Polyporales</taxon>
        <taxon>Rhodofomes</taxon>
    </lineage>
</organism>